<evidence type="ECO:0000313" key="2">
    <source>
        <dbReference type="EMBL" id="OCL10098.1"/>
    </source>
</evidence>
<keyword evidence="3" id="KW-1185">Reference proteome</keyword>
<gene>
    <name evidence="2" type="ORF">AOQ84DRAFT_289958</name>
</gene>
<evidence type="ECO:0000259" key="1">
    <source>
        <dbReference type="Pfam" id="PF06985"/>
    </source>
</evidence>
<accession>A0A8E2JUM4</accession>
<sequence>MSDFQYQALSRDGSEPAIRVLELLPGEPQEGLRCKLQNVQLSPTLKYEALSYCWGKACLTHTVSCNGFKMSITPSLHSALSRLRNKDRIRILWADAICINQDDDQEKAYQVSLMATIYSHATQVNIWLGEHDAGSDTLGDFITQVYDASMEYRKATNAHSLPELSATELGRLGIPGHYDLRYLALSALVNRPWFDRVWIIQEVAKSSAAIVFCGDWAVPWPHLIEAANWIYEMGIGHAIRRFADEGTPKQNQRYLQWTESKVRSETPQSLLTLLIRHRQCLSSNPRDKIFALCGLADDADIVNVDYGKSKEEVYMDTAIALIYRHHTLEVVSAAGLPSYASVPTDSSLPSWIPDWT</sequence>
<feature type="non-terminal residue" evidence="2">
    <location>
        <position position="356"/>
    </location>
</feature>
<dbReference type="Proteomes" id="UP000250140">
    <property type="component" value="Unassembled WGS sequence"/>
</dbReference>
<dbReference type="PANTHER" id="PTHR24148">
    <property type="entry name" value="ANKYRIN REPEAT DOMAIN-CONTAINING PROTEIN 39 HOMOLOG-RELATED"/>
    <property type="match status" value="1"/>
</dbReference>
<organism evidence="2 3">
    <name type="scientific">Glonium stellatum</name>
    <dbReference type="NCBI Taxonomy" id="574774"/>
    <lineage>
        <taxon>Eukaryota</taxon>
        <taxon>Fungi</taxon>
        <taxon>Dikarya</taxon>
        <taxon>Ascomycota</taxon>
        <taxon>Pezizomycotina</taxon>
        <taxon>Dothideomycetes</taxon>
        <taxon>Pleosporomycetidae</taxon>
        <taxon>Gloniales</taxon>
        <taxon>Gloniaceae</taxon>
        <taxon>Glonium</taxon>
    </lineage>
</organism>
<dbReference type="PANTHER" id="PTHR24148:SF73">
    <property type="entry name" value="HET DOMAIN PROTEIN (AFU_ORTHOLOGUE AFUA_8G01020)"/>
    <property type="match status" value="1"/>
</dbReference>
<dbReference type="InterPro" id="IPR052895">
    <property type="entry name" value="HetReg/Transcr_Mod"/>
</dbReference>
<dbReference type="OrthoDB" id="5416609at2759"/>
<reference evidence="2 3" key="1">
    <citation type="journal article" date="2016" name="Nat. Commun.">
        <title>Ectomycorrhizal ecology is imprinted in the genome of the dominant symbiotic fungus Cenococcum geophilum.</title>
        <authorList>
            <consortium name="DOE Joint Genome Institute"/>
            <person name="Peter M."/>
            <person name="Kohler A."/>
            <person name="Ohm R.A."/>
            <person name="Kuo A."/>
            <person name="Krutzmann J."/>
            <person name="Morin E."/>
            <person name="Arend M."/>
            <person name="Barry K.W."/>
            <person name="Binder M."/>
            <person name="Choi C."/>
            <person name="Clum A."/>
            <person name="Copeland A."/>
            <person name="Grisel N."/>
            <person name="Haridas S."/>
            <person name="Kipfer T."/>
            <person name="LaButti K."/>
            <person name="Lindquist E."/>
            <person name="Lipzen A."/>
            <person name="Maire R."/>
            <person name="Meier B."/>
            <person name="Mihaltcheva S."/>
            <person name="Molinier V."/>
            <person name="Murat C."/>
            <person name="Poggeler S."/>
            <person name="Quandt C.A."/>
            <person name="Sperisen C."/>
            <person name="Tritt A."/>
            <person name="Tisserant E."/>
            <person name="Crous P.W."/>
            <person name="Henrissat B."/>
            <person name="Nehls U."/>
            <person name="Egli S."/>
            <person name="Spatafora J.W."/>
            <person name="Grigoriev I.V."/>
            <person name="Martin F.M."/>
        </authorList>
    </citation>
    <scope>NUCLEOTIDE SEQUENCE [LARGE SCALE GENOMIC DNA]</scope>
    <source>
        <strain evidence="2 3">CBS 207.34</strain>
    </source>
</reference>
<dbReference type="EMBL" id="KV749308">
    <property type="protein sequence ID" value="OCL10098.1"/>
    <property type="molecule type" value="Genomic_DNA"/>
</dbReference>
<dbReference type="InterPro" id="IPR010730">
    <property type="entry name" value="HET"/>
</dbReference>
<name>A0A8E2JUM4_9PEZI</name>
<dbReference type="Pfam" id="PF06985">
    <property type="entry name" value="HET"/>
    <property type="match status" value="1"/>
</dbReference>
<proteinExistence type="predicted"/>
<protein>
    <submittedName>
        <fullName evidence="2">HET-domain-containing protein</fullName>
    </submittedName>
</protein>
<evidence type="ECO:0000313" key="3">
    <source>
        <dbReference type="Proteomes" id="UP000250140"/>
    </source>
</evidence>
<dbReference type="AlphaFoldDB" id="A0A8E2JUM4"/>
<feature type="domain" description="Heterokaryon incompatibility" evidence="1">
    <location>
        <begin position="47"/>
        <end position="202"/>
    </location>
</feature>